<sequence length="173" mass="19199">GYPLWLTTPTEELAPKYPHKDIQIGDVGIVTPHGNFDVFFNICFPENHPMHHQYGVPEGFEQIKLSEKDVEIIQDPDYRGCIVTAQSFSGASLEINVTGANPNIVKVKGGMDTEVAVLAVPITGADKHDLCDTSVFQMAAMRMGKAWYEFALNKLGWTTMGHDSLYLITGYHK</sequence>
<gene>
    <name evidence="1" type="ORF">M404DRAFT_107788</name>
</gene>
<name>A0A0C3K5E5_PISTI</name>
<organism evidence="1 2">
    <name type="scientific">Pisolithus tinctorius Marx 270</name>
    <dbReference type="NCBI Taxonomy" id="870435"/>
    <lineage>
        <taxon>Eukaryota</taxon>
        <taxon>Fungi</taxon>
        <taxon>Dikarya</taxon>
        <taxon>Basidiomycota</taxon>
        <taxon>Agaricomycotina</taxon>
        <taxon>Agaricomycetes</taxon>
        <taxon>Agaricomycetidae</taxon>
        <taxon>Boletales</taxon>
        <taxon>Sclerodermatineae</taxon>
        <taxon>Pisolithaceae</taxon>
        <taxon>Pisolithus</taxon>
    </lineage>
</organism>
<dbReference type="OrthoDB" id="2688950at2759"/>
<reference evidence="2" key="2">
    <citation type="submission" date="2015-01" db="EMBL/GenBank/DDBJ databases">
        <title>Evolutionary Origins and Diversification of the Mycorrhizal Mutualists.</title>
        <authorList>
            <consortium name="DOE Joint Genome Institute"/>
            <consortium name="Mycorrhizal Genomics Consortium"/>
            <person name="Kohler A."/>
            <person name="Kuo A."/>
            <person name="Nagy L.G."/>
            <person name="Floudas D."/>
            <person name="Copeland A."/>
            <person name="Barry K.W."/>
            <person name="Cichocki N."/>
            <person name="Veneault-Fourrey C."/>
            <person name="LaButti K."/>
            <person name="Lindquist E.A."/>
            <person name="Lipzen A."/>
            <person name="Lundell T."/>
            <person name="Morin E."/>
            <person name="Murat C."/>
            <person name="Riley R."/>
            <person name="Ohm R."/>
            <person name="Sun H."/>
            <person name="Tunlid A."/>
            <person name="Henrissat B."/>
            <person name="Grigoriev I.V."/>
            <person name="Hibbett D.S."/>
            <person name="Martin F."/>
        </authorList>
    </citation>
    <scope>NUCLEOTIDE SEQUENCE [LARGE SCALE GENOMIC DNA]</scope>
    <source>
        <strain evidence="2">Marx 270</strain>
    </source>
</reference>
<reference evidence="1 2" key="1">
    <citation type="submission" date="2014-04" db="EMBL/GenBank/DDBJ databases">
        <authorList>
            <consortium name="DOE Joint Genome Institute"/>
            <person name="Kuo A."/>
            <person name="Kohler A."/>
            <person name="Costa M.D."/>
            <person name="Nagy L.G."/>
            <person name="Floudas D."/>
            <person name="Copeland A."/>
            <person name="Barry K.W."/>
            <person name="Cichocki N."/>
            <person name="Veneault-Fourrey C."/>
            <person name="LaButti K."/>
            <person name="Lindquist E.A."/>
            <person name="Lipzen A."/>
            <person name="Lundell T."/>
            <person name="Morin E."/>
            <person name="Murat C."/>
            <person name="Sun H."/>
            <person name="Tunlid A."/>
            <person name="Henrissat B."/>
            <person name="Grigoriev I.V."/>
            <person name="Hibbett D.S."/>
            <person name="Martin F."/>
            <person name="Nordberg H.P."/>
            <person name="Cantor M.N."/>
            <person name="Hua S.X."/>
        </authorList>
    </citation>
    <scope>NUCLEOTIDE SEQUENCE [LARGE SCALE GENOMIC DNA]</scope>
    <source>
        <strain evidence="1 2">Marx 270</strain>
    </source>
</reference>
<keyword evidence="2" id="KW-1185">Reference proteome</keyword>
<proteinExistence type="predicted"/>
<dbReference type="STRING" id="870435.A0A0C3K5E5"/>
<dbReference type="Proteomes" id="UP000054217">
    <property type="component" value="Unassembled WGS sequence"/>
</dbReference>
<dbReference type="HOGENOM" id="CLU_021108_5_1_1"/>
<feature type="non-terminal residue" evidence="1">
    <location>
        <position position="1"/>
    </location>
</feature>
<evidence type="ECO:0000313" key="2">
    <source>
        <dbReference type="Proteomes" id="UP000054217"/>
    </source>
</evidence>
<evidence type="ECO:0000313" key="1">
    <source>
        <dbReference type="EMBL" id="KIO04792.1"/>
    </source>
</evidence>
<dbReference type="InParanoid" id="A0A0C3K5E5"/>
<dbReference type="AlphaFoldDB" id="A0A0C3K5E5"/>
<protein>
    <submittedName>
        <fullName evidence="1">Uncharacterized protein</fullName>
    </submittedName>
</protein>
<dbReference type="EMBL" id="KN831969">
    <property type="protein sequence ID" value="KIO04792.1"/>
    <property type="molecule type" value="Genomic_DNA"/>
</dbReference>
<accession>A0A0C3K5E5</accession>
<feature type="non-terminal residue" evidence="1">
    <location>
        <position position="173"/>
    </location>
</feature>